<evidence type="ECO:0000313" key="1">
    <source>
        <dbReference type="EMBL" id="MBP2257614.1"/>
    </source>
</evidence>
<organism evidence="1 2">
    <name type="scientific">Virgibacillus alimentarius</name>
    <dbReference type="NCBI Taxonomy" id="698769"/>
    <lineage>
        <taxon>Bacteria</taxon>
        <taxon>Bacillati</taxon>
        <taxon>Bacillota</taxon>
        <taxon>Bacilli</taxon>
        <taxon>Bacillales</taxon>
        <taxon>Bacillaceae</taxon>
        <taxon>Virgibacillus</taxon>
    </lineage>
</organism>
<dbReference type="EMBL" id="JAGIKX010000011">
    <property type="protein sequence ID" value="MBP2257614.1"/>
    <property type="molecule type" value="Genomic_DNA"/>
</dbReference>
<name>A0ABS4S9R2_9BACI</name>
<dbReference type="Proteomes" id="UP001519294">
    <property type="component" value="Unassembled WGS sequence"/>
</dbReference>
<gene>
    <name evidence="1" type="ORF">J2Z81_001568</name>
</gene>
<accession>A0ABS4S9R2</accession>
<sequence>MLREEIEAEHGGITWKMCIGENLQSNVLGKDHLQLQEYANKQALMSSKMKQGDVWLTDVLFKRNTSN</sequence>
<dbReference type="RefSeq" id="WP_226371067.1">
    <property type="nucleotide sequence ID" value="NZ_JAGIKX010000011.1"/>
</dbReference>
<protein>
    <submittedName>
        <fullName evidence="1">Uncharacterized protein</fullName>
    </submittedName>
</protein>
<keyword evidence="2" id="KW-1185">Reference proteome</keyword>
<comment type="caution">
    <text evidence="1">The sequence shown here is derived from an EMBL/GenBank/DDBJ whole genome shotgun (WGS) entry which is preliminary data.</text>
</comment>
<reference evidence="1 2" key="1">
    <citation type="submission" date="2021-03" db="EMBL/GenBank/DDBJ databases">
        <title>Genomic Encyclopedia of Type Strains, Phase IV (KMG-IV): sequencing the most valuable type-strain genomes for metagenomic binning, comparative biology and taxonomic classification.</title>
        <authorList>
            <person name="Goeker M."/>
        </authorList>
    </citation>
    <scope>NUCLEOTIDE SEQUENCE [LARGE SCALE GENOMIC DNA]</scope>
    <source>
        <strain evidence="1 2">DSM 25790</strain>
    </source>
</reference>
<evidence type="ECO:0000313" key="2">
    <source>
        <dbReference type="Proteomes" id="UP001519294"/>
    </source>
</evidence>
<proteinExistence type="predicted"/>